<proteinExistence type="predicted"/>
<accession>A0A6C0K523</accession>
<dbReference type="AlphaFoldDB" id="A0A6C0K523"/>
<evidence type="ECO:0000313" key="1">
    <source>
        <dbReference type="EMBL" id="QHU11174.1"/>
    </source>
</evidence>
<sequence length="73" mass="8492">MKVFYEVRGARLEIHVSQVEGLVGHLQGTSRLDKELRETLIEYARGHVLILELAVTEEQFRTLETRLKTKEKV</sequence>
<reference evidence="1" key="1">
    <citation type="journal article" date="2020" name="Nature">
        <title>Giant virus diversity and host interactions through global metagenomics.</title>
        <authorList>
            <person name="Schulz F."/>
            <person name="Roux S."/>
            <person name="Paez-Espino D."/>
            <person name="Jungbluth S."/>
            <person name="Walsh D.A."/>
            <person name="Denef V.J."/>
            <person name="McMahon K.D."/>
            <person name="Konstantinidis K.T."/>
            <person name="Eloe-Fadrosh E.A."/>
            <person name="Kyrpides N.C."/>
            <person name="Woyke T."/>
        </authorList>
    </citation>
    <scope>NUCLEOTIDE SEQUENCE</scope>
    <source>
        <strain evidence="1">GVMAG-S-1101165-84</strain>
    </source>
</reference>
<name>A0A6C0K523_9ZZZZ</name>
<protein>
    <submittedName>
        <fullName evidence="1">Uncharacterized protein</fullName>
    </submittedName>
</protein>
<organism evidence="1">
    <name type="scientific">viral metagenome</name>
    <dbReference type="NCBI Taxonomy" id="1070528"/>
    <lineage>
        <taxon>unclassified sequences</taxon>
        <taxon>metagenomes</taxon>
        <taxon>organismal metagenomes</taxon>
    </lineage>
</organism>
<dbReference type="EMBL" id="MN740779">
    <property type="protein sequence ID" value="QHU11174.1"/>
    <property type="molecule type" value="Genomic_DNA"/>
</dbReference>